<evidence type="ECO:0000259" key="1">
    <source>
        <dbReference type="PROSITE" id="PS51782"/>
    </source>
</evidence>
<name>A0A1F6H067_9PROT</name>
<dbReference type="PROSITE" id="PS51782">
    <property type="entry name" value="LYSM"/>
    <property type="match status" value="1"/>
</dbReference>
<protein>
    <recommendedName>
        <fullName evidence="1">LysM domain-containing protein</fullName>
    </recommendedName>
</protein>
<organism evidence="2 3">
    <name type="scientific">Candidatus Lambdaproteobacteria bacterium RIFOXYD2_FULL_56_26</name>
    <dbReference type="NCBI Taxonomy" id="1817773"/>
    <lineage>
        <taxon>Bacteria</taxon>
        <taxon>Pseudomonadati</taxon>
        <taxon>Pseudomonadota</taxon>
        <taxon>Candidatus Lambdaproteobacteria</taxon>
    </lineage>
</organism>
<dbReference type="GO" id="GO:0004222">
    <property type="term" value="F:metalloendopeptidase activity"/>
    <property type="evidence" value="ECO:0007669"/>
    <property type="project" value="TreeGrafter"/>
</dbReference>
<dbReference type="Proteomes" id="UP000177583">
    <property type="component" value="Unassembled WGS sequence"/>
</dbReference>
<gene>
    <name evidence="2" type="ORF">A2557_13680</name>
</gene>
<comment type="caution">
    <text evidence="2">The sequence shown here is derived from an EMBL/GenBank/DDBJ whole genome shotgun (WGS) entry which is preliminary data.</text>
</comment>
<accession>A0A1F6H067</accession>
<dbReference type="PANTHER" id="PTHR21666">
    <property type="entry name" value="PEPTIDASE-RELATED"/>
    <property type="match status" value="1"/>
</dbReference>
<evidence type="ECO:0000313" key="2">
    <source>
        <dbReference type="EMBL" id="OGH03796.1"/>
    </source>
</evidence>
<sequence length="233" mass="25842">MTRISFKKFGQILLILGLAWALVGGCAGRRFNPKEPGVWVEFQKGDRLEELAASYQVEVRAILERNEIYDPEDLGPGNMIFIPGAKSRAGEKREANYPELDEKDPVLNSGKRFVWPAKGTISSGFGVRHGKMHEGIDLTKDLGWEVIAAGAGRVVFAGRKSGYGNTLIIDHGRGIKTLYAHLSRIKTREGRRVRQGEEIGKIGNTGGSTGPHLHFEVRLNDKPQNPLRYLPIK</sequence>
<dbReference type="Pfam" id="PF01476">
    <property type="entry name" value="LysM"/>
    <property type="match status" value="1"/>
</dbReference>
<evidence type="ECO:0000313" key="3">
    <source>
        <dbReference type="Proteomes" id="UP000177583"/>
    </source>
</evidence>
<dbReference type="SMART" id="SM00257">
    <property type="entry name" value="LysM"/>
    <property type="match status" value="1"/>
</dbReference>
<dbReference type="SUPFAM" id="SSF51261">
    <property type="entry name" value="Duplicated hybrid motif"/>
    <property type="match status" value="1"/>
</dbReference>
<reference evidence="2 3" key="1">
    <citation type="journal article" date="2016" name="Nat. Commun.">
        <title>Thousands of microbial genomes shed light on interconnected biogeochemical processes in an aquifer system.</title>
        <authorList>
            <person name="Anantharaman K."/>
            <person name="Brown C.T."/>
            <person name="Hug L.A."/>
            <person name="Sharon I."/>
            <person name="Castelle C.J."/>
            <person name="Probst A.J."/>
            <person name="Thomas B.C."/>
            <person name="Singh A."/>
            <person name="Wilkins M.J."/>
            <person name="Karaoz U."/>
            <person name="Brodie E.L."/>
            <person name="Williams K.H."/>
            <person name="Hubbard S.S."/>
            <person name="Banfield J.F."/>
        </authorList>
    </citation>
    <scope>NUCLEOTIDE SEQUENCE [LARGE SCALE GENOMIC DNA]</scope>
</reference>
<feature type="domain" description="LysM" evidence="1">
    <location>
        <begin position="38"/>
        <end position="82"/>
    </location>
</feature>
<dbReference type="Pfam" id="PF01551">
    <property type="entry name" value="Peptidase_M23"/>
    <property type="match status" value="1"/>
</dbReference>
<dbReference type="Gene3D" id="2.70.70.10">
    <property type="entry name" value="Glucose Permease (Domain IIA)"/>
    <property type="match status" value="1"/>
</dbReference>
<dbReference type="InterPro" id="IPR016047">
    <property type="entry name" value="M23ase_b-sheet_dom"/>
</dbReference>
<dbReference type="InterPro" id="IPR011055">
    <property type="entry name" value="Dup_hybrid_motif"/>
</dbReference>
<dbReference type="PANTHER" id="PTHR21666:SF270">
    <property type="entry name" value="MUREIN HYDROLASE ACTIVATOR ENVC"/>
    <property type="match status" value="1"/>
</dbReference>
<dbReference type="AlphaFoldDB" id="A0A1F6H067"/>
<proteinExistence type="predicted"/>
<dbReference type="PROSITE" id="PS51257">
    <property type="entry name" value="PROKAR_LIPOPROTEIN"/>
    <property type="match status" value="1"/>
</dbReference>
<dbReference type="Gene3D" id="3.10.350.10">
    <property type="entry name" value="LysM domain"/>
    <property type="match status" value="1"/>
</dbReference>
<dbReference type="InterPro" id="IPR018392">
    <property type="entry name" value="LysM"/>
</dbReference>
<dbReference type="CDD" id="cd12797">
    <property type="entry name" value="M23_peptidase"/>
    <property type="match status" value="1"/>
</dbReference>
<dbReference type="InterPro" id="IPR050570">
    <property type="entry name" value="Cell_wall_metabolism_enzyme"/>
</dbReference>
<dbReference type="EMBL" id="MFNF01000012">
    <property type="protein sequence ID" value="OGH03796.1"/>
    <property type="molecule type" value="Genomic_DNA"/>
</dbReference>
<dbReference type="InterPro" id="IPR036779">
    <property type="entry name" value="LysM_dom_sf"/>
</dbReference>